<proteinExistence type="predicted"/>
<dbReference type="AlphaFoldDB" id="A0A7S1RRS8"/>
<evidence type="ECO:0000313" key="1">
    <source>
        <dbReference type="EMBL" id="CAD9174325.1"/>
    </source>
</evidence>
<gene>
    <name evidence="1" type="ORF">ACAT0790_LOCUS51094</name>
</gene>
<sequence>MVRDEENDRFESSLQHLDVDKDIAYAGQLNRSHEAPEDVPDASYGPYLAHFNDHIFQRLIDTPGGFHATTIESFRERLTEVLECLHMSERYVHFKELAKFKQKKRLDDLMQQWRIEAAAAMNAVVEKEERQQKEADAWSEVRQQEVVQRLRKAVAEIHTGNVLKTLEARENQEFKSHFLQVWDQFFLQQERMCLAQVQGAWDVAFQIQPEFEMCKRKLFETLESEWSSSNQPSSEECSRLFQTEFDRYVAKLESRERPLQVDQALKRYYQDRHMPVRRIEMPGVPGVKALEGQGGSLAASAWSAIATLVESTFSRRVKASGRTRCPNLQPAISLVEEMTRCEEAGVARIFQKTEEIVVGGCKINDLHYRQHAHCCVFTCILPELKKKQAEYEATRSLSANMRSKRAQLETQFIHKILRLSGSAAAASLFGQSLREALENNMETVIVDHTKRAIAERPWMKCREAALAQLDLAVLDLLQAGKKSQACKMVNDNKALRMVMCGLIEEFISPEEALVQAKATIMNALDAAKNEMRGTDSSQTLAQQVEAAVKSLEHMVPNPMRRGVDWAAITEKLKETDDPSQVAVCVSLEVSMWSVACDVDPLTVYRALEKHPSTASRPMCDARCPGCNMQCSEPTGHTGQHDCVHQAGGIGGGSWVGSKKLVETTCTSLVRSNAEWVGKGPWKTVFERHFPKWAKPNRSGRHKVRELIFYSCQKELAKIHGLRCTDQLDADWHHSIEQLRGEAEHVAGLS</sequence>
<reference evidence="1" key="1">
    <citation type="submission" date="2021-01" db="EMBL/GenBank/DDBJ databases">
        <authorList>
            <person name="Corre E."/>
            <person name="Pelletier E."/>
            <person name="Niang G."/>
            <person name="Scheremetjew M."/>
            <person name="Finn R."/>
            <person name="Kale V."/>
            <person name="Holt S."/>
            <person name="Cochrane G."/>
            <person name="Meng A."/>
            <person name="Brown T."/>
            <person name="Cohen L."/>
        </authorList>
    </citation>
    <scope>NUCLEOTIDE SEQUENCE</scope>
    <source>
        <strain evidence="1">OF101</strain>
    </source>
</reference>
<protein>
    <submittedName>
        <fullName evidence="1">Uncharacterized protein</fullName>
    </submittedName>
</protein>
<organism evidence="1">
    <name type="scientific">Alexandrium catenella</name>
    <name type="common">Red tide dinoflagellate</name>
    <name type="synonym">Gonyaulax catenella</name>
    <dbReference type="NCBI Taxonomy" id="2925"/>
    <lineage>
        <taxon>Eukaryota</taxon>
        <taxon>Sar</taxon>
        <taxon>Alveolata</taxon>
        <taxon>Dinophyceae</taxon>
        <taxon>Gonyaulacales</taxon>
        <taxon>Pyrocystaceae</taxon>
        <taxon>Alexandrium</taxon>
    </lineage>
</organism>
<name>A0A7S1RRS8_ALECA</name>
<dbReference type="EMBL" id="HBGE01085766">
    <property type="protein sequence ID" value="CAD9174325.1"/>
    <property type="molecule type" value="Transcribed_RNA"/>
</dbReference>
<accession>A0A7S1RRS8</accession>